<reference evidence="1 2" key="1">
    <citation type="submission" date="2013-05" db="EMBL/GenBank/DDBJ databases">
        <title>Draft genome sequence of Rubidibacter lacunae KORDI 51-2.</title>
        <authorList>
            <person name="Choi D.H."/>
            <person name="Noh J.H."/>
            <person name="Kwon K.-K."/>
            <person name="Lee J.-H."/>
            <person name="Ryu J.-Y."/>
        </authorList>
    </citation>
    <scope>NUCLEOTIDE SEQUENCE [LARGE SCALE GENOMIC DNA]</scope>
    <source>
        <strain evidence="1 2">KORDI 51-2</strain>
    </source>
</reference>
<dbReference type="Gene3D" id="2.150.10.10">
    <property type="entry name" value="Serralysin-like metalloprotease, C-terminal"/>
    <property type="match status" value="1"/>
</dbReference>
<sequence length="321" mass="33054">MSDNLILGGPGDDVLPDTLLHVDVIVALEGNDTIFLGDDGLDDLVFAGAGDDTIEISDRTGSNTIVGGTGVDTTDYSTLGESITLNPLGTIAKASGGVDLIESVEVIIGATGAGIVNIIDGSPIGGSTNAVSLDVDLSSDSLIVNNIPGGPLSSTVQNFSHVIGTQNNDVIRGDNGTNVLIGGAGDDIIFGEGFSFADIDTLAGVEGTFEVDSLTGNFIFDFGPFGSNPGQGELDQLIGGSSPDDFILGDPNSGPFYVGGGNTDFAFISDFDPTQDLLIFDPLTPFIEIPGAFSDRELYWDLNFNGILDAADDLFAVVDFL</sequence>
<accession>U5DMC8</accession>
<proteinExistence type="predicted"/>
<dbReference type="EMBL" id="ASSJ01000066">
    <property type="protein sequence ID" value="ERN40865.1"/>
    <property type="molecule type" value="Genomic_DNA"/>
</dbReference>
<dbReference type="InterPro" id="IPR001343">
    <property type="entry name" value="Hemolysn_Ca-bd"/>
</dbReference>
<evidence type="ECO:0008006" key="3">
    <source>
        <dbReference type="Google" id="ProtNLM"/>
    </source>
</evidence>
<dbReference type="SUPFAM" id="SSF51120">
    <property type="entry name" value="beta-Roll"/>
    <property type="match status" value="2"/>
</dbReference>
<gene>
    <name evidence="1" type="ORF">KR51_00025760</name>
</gene>
<dbReference type="Proteomes" id="UP000016960">
    <property type="component" value="Unassembled WGS sequence"/>
</dbReference>
<dbReference type="eggNOG" id="COG2931">
    <property type="taxonomic scope" value="Bacteria"/>
</dbReference>
<dbReference type="Pfam" id="PF00353">
    <property type="entry name" value="HemolysinCabind"/>
    <property type="match status" value="2"/>
</dbReference>
<name>U5DMC8_9CHRO</name>
<evidence type="ECO:0000313" key="1">
    <source>
        <dbReference type="EMBL" id="ERN40865.1"/>
    </source>
</evidence>
<dbReference type="OrthoDB" id="436909at2"/>
<protein>
    <recommendedName>
        <fullName evidence="3">Hemolysin-type calcium-binding repeat (2 copies)</fullName>
    </recommendedName>
</protein>
<dbReference type="RefSeq" id="WP_022607940.1">
    <property type="nucleotide sequence ID" value="NZ_ASSJ01000066.1"/>
</dbReference>
<dbReference type="AlphaFoldDB" id="U5DMC8"/>
<dbReference type="InterPro" id="IPR011049">
    <property type="entry name" value="Serralysin-like_metalloprot_C"/>
</dbReference>
<comment type="caution">
    <text evidence="1">The sequence shown here is derived from an EMBL/GenBank/DDBJ whole genome shotgun (WGS) entry which is preliminary data.</text>
</comment>
<dbReference type="PRINTS" id="PR00313">
    <property type="entry name" value="CABNDNGRPT"/>
</dbReference>
<dbReference type="STRING" id="582515.KR51_00025760"/>
<keyword evidence="2" id="KW-1185">Reference proteome</keyword>
<organism evidence="1 2">
    <name type="scientific">Rubidibacter lacunae KORDI 51-2</name>
    <dbReference type="NCBI Taxonomy" id="582515"/>
    <lineage>
        <taxon>Bacteria</taxon>
        <taxon>Bacillati</taxon>
        <taxon>Cyanobacteriota</taxon>
        <taxon>Cyanophyceae</taxon>
        <taxon>Oscillatoriophycideae</taxon>
        <taxon>Chroococcales</taxon>
        <taxon>Aphanothecaceae</taxon>
        <taxon>Rubidibacter</taxon>
    </lineage>
</organism>
<dbReference type="GO" id="GO:0005509">
    <property type="term" value="F:calcium ion binding"/>
    <property type="evidence" value="ECO:0007669"/>
    <property type="project" value="InterPro"/>
</dbReference>
<dbReference type="InParanoid" id="U5DMC8"/>
<evidence type="ECO:0000313" key="2">
    <source>
        <dbReference type="Proteomes" id="UP000016960"/>
    </source>
</evidence>